<gene>
    <name evidence="1" type="ORF">DRW48_00115</name>
</gene>
<dbReference type="Pfam" id="PF10636">
    <property type="entry name" value="hemP"/>
    <property type="match status" value="1"/>
</dbReference>
<dbReference type="EMBL" id="CP030918">
    <property type="protein sequence ID" value="AXC50949.1"/>
    <property type="molecule type" value="Genomic_DNA"/>
</dbReference>
<dbReference type="Gene3D" id="2.10.70.10">
    <property type="entry name" value="Complement Module, domain 1"/>
    <property type="match status" value="1"/>
</dbReference>
<dbReference type="OrthoDB" id="7691333at2"/>
<reference evidence="2" key="1">
    <citation type="submission" date="2018-07" db="EMBL/GenBank/DDBJ databases">
        <title>Genome sequencing of Paracoccus sp. SC2-6.</title>
        <authorList>
            <person name="Heo J."/>
            <person name="Kim S.-J."/>
            <person name="Kwon S.-W."/>
        </authorList>
    </citation>
    <scope>NUCLEOTIDE SEQUENCE [LARGE SCALE GENOMIC DNA]</scope>
    <source>
        <strain evidence="2">SC2-6</strain>
    </source>
</reference>
<evidence type="ECO:0000313" key="1">
    <source>
        <dbReference type="EMBL" id="AXC50949.1"/>
    </source>
</evidence>
<keyword evidence="2" id="KW-1185">Reference proteome</keyword>
<protein>
    <submittedName>
        <fullName evidence="1">Hemin uptake protein HemP</fullName>
    </submittedName>
</protein>
<sequence length="68" mass="7386">MTLHLDPRYLNPSPEVSAAMQQLPMGDALLPRHDARGLTAGGNLAAICLDGQTYTLRITRQGKLILTK</sequence>
<dbReference type="AlphaFoldDB" id="A0A344PNJ4"/>
<dbReference type="KEGG" id="pars:DRW48_00115"/>
<organism evidence="1 2">
    <name type="scientific">Paracoccus suum</name>
    <dbReference type="NCBI Taxonomy" id="2259340"/>
    <lineage>
        <taxon>Bacteria</taxon>
        <taxon>Pseudomonadati</taxon>
        <taxon>Pseudomonadota</taxon>
        <taxon>Alphaproteobacteria</taxon>
        <taxon>Rhodobacterales</taxon>
        <taxon>Paracoccaceae</taxon>
        <taxon>Paracoccus</taxon>
    </lineage>
</organism>
<name>A0A344PNJ4_9RHOB</name>
<evidence type="ECO:0000313" key="2">
    <source>
        <dbReference type="Proteomes" id="UP000252023"/>
    </source>
</evidence>
<accession>A0A344PNJ4</accession>
<dbReference type="InterPro" id="IPR019600">
    <property type="entry name" value="Hemin_uptake_protein_HemP"/>
</dbReference>
<proteinExistence type="predicted"/>
<dbReference type="Proteomes" id="UP000252023">
    <property type="component" value="Chromosome"/>
</dbReference>